<dbReference type="EMBL" id="AABL01000373">
    <property type="protein sequence ID" value="EAA20747.1"/>
    <property type="molecule type" value="Genomic_DNA"/>
</dbReference>
<dbReference type="InParanoid" id="Q7RPP1"/>
<evidence type="ECO:0000313" key="2">
    <source>
        <dbReference type="Proteomes" id="UP000008553"/>
    </source>
</evidence>
<dbReference type="AlphaFoldDB" id="Q7RPP1"/>
<sequence length="38" mass="4364">ISLCVNNKTLATELAPKTYTKHKSKKYTPFNSKKYYPG</sequence>
<comment type="caution">
    <text evidence="1">The sequence shown here is derived from an EMBL/GenBank/DDBJ whole genome shotgun (WGS) entry which is preliminary data.</text>
</comment>
<evidence type="ECO:0000313" key="1">
    <source>
        <dbReference type="EMBL" id="EAA20747.1"/>
    </source>
</evidence>
<reference evidence="1 2" key="1">
    <citation type="journal article" date="2002" name="Nature">
        <title>Genome sequence and comparative analysis of the model rodent malaria parasite Plasmodium yoelii yoelii.</title>
        <authorList>
            <person name="Carlton J.M."/>
            <person name="Angiuoli S.V."/>
            <person name="Suh B.B."/>
            <person name="Kooij T.W."/>
            <person name="Pertea M."/>
            <person name="Silva J.C."/>
            <person name="Ermolaeva M.D."/>
            <person name="Allen J.E."/>
            <person name="Selengut J.D."/>
            <person name="Koo H.L."/>
            <person name="Peterson J.D."/>
            <person name="Pop M."/>
            <person name="Kosack D.S."/>
            <person name="Shumway M.F."/>
            <person name="Bidwell S.L."/>
            <person name="Shallom S.J."/>
            <person name="van Aken S.E."/>
            <person name="Riedmuller S.B."/>
            <person name="Feldblyum T.V."/>
            <person name="Cho J.K."/>
            <person name="Quackenbush J."/>
            <person name="Sedegah M."/>
            <person name="Shoaibi A."/>
            <person name="Cummings L.M."/>
            <person name="Florens L."/>
            <person name="Yates J.R."/>
            <person name="Raine J.D."/>
            <person name="Sinden R.E."/>
            <person name="Harris M.A."/>
            <person name="Cunningham D.A."/>
            <person name="Preiser P.R."/>
            <person name="Bergman L.W."/>
            <person name="Vaidya A.B."/>
            <person name="van Lin L.H."/>
            <person name="Janse C.J."/>
            <person name="Waters A.P."/>
            <person name="Smith H.O."/>
            <person name="White O.R."/>
            <person name="Salzberg S.L."/>
            <person name="Venter J.C."/>
            <person name="Fraser C.M."/>
            <person name="Hoffman S.L."/>
            <person name="Gardner M.J."/>
            <person name="Carucci D.J."/>
        </authorList>
    </citation>
    <scope>NUCLEOTIDE SEQUENCE [LARGE SCALE GENOMIC DNA]</scope>
    <source>
        <strain evidence="1 2">17XNL</strain>
    </source>
</reference>
<keyword evidence="2" id="KW-1185">Reference proteome</keyword>
<accession>Q7RPP1</accession>
<name>Q7RPP1_PLAYO</name>
<organism evidence="1 2">
    <name type="scientific">Plasmodium yoelii yoelii</name>
    <dbReference type="NCBI Taxonomy" id="73239"/>
    <lineage>
        <taxon>Eukaryota</taxon>
        <taxon>Sar</taxon>
        <taxon>Alveolata</taxon>
        <taxon>Apicomplexa</taxon>
        <taxon>Aconoidasida</taxon>
        <taxon>Haemosporida</taxon>
        <taxon>Plasmodiidae</taxon>
        <taxon>Plasmodium</taxon>
        <taxon>Plasmodium (Vinckeia)</taxon>
    </lineage>
</organism>
<dbReference type="Proteomes" id="UP000008553">
    <property type="component" value="Unassembled WGS sequence"/>
</dbReference>
<proteinExistence type="predicted"/>
<gene>
    <name evidence="1" type="ORF">PY01416</name>
</gene>
<dbReference type="PaxDb" id="73239-Q7RPP1"/>
<protein>
    <submittedName>
        <fullName evidence="1">Uncharacterized protein</fullName>
    </submittedName>
</protein>
<feature type="non-terminal residue" evidence="1">
    <location>
        <position position="1"/>
    </location>
</feature>